<dbReference type="Proteomes" id="UP000664277">
    <property type="component" value="Unassembled WGS sequence"/>
</dbReference>
<evidence type="ECO:0000313" key="2">
    <source>
        <dbReference type="Proteomes" id="UP000664277"/>
    </source>
</evidence>
<gene>
    <name evidence="1" type="ORF">J0M35_05545</name>
</gene>
<name>A0A8J7PHG0_9BACT</name>
<accession>A0A8J7PHG0</accession>
<reference evidence="1" key="1">
    <citation type="submission" date="2021-02" db="EMBL/GenBank/DDBJ databases">
        <title>Genome-Resolved Metagenomics of a Microbial Community Performing Photosynthetic Biological Nutrient Removal.</title>
        <authorList>
            <person name="Mcdaniel E.A."/>
        </authorList>
    </citation>
    <scope>NUCLEOTIDE SEQUENCE</scope>
    <source>
        <strain evidence="1">UWPOB_OBS1</strain>
    </source>
</reference>
<dbReference type="EMBL" id="JAFLCK010000005">
    <property type="protein sequence ID" value="MBN8659805.1"/>
    <property type="molecule type" value="Genomic_DNA"/>
</dbReference>
<comment type="caution">
    <text evidence="1">The sequence shown here is derived from an EMBL/GenBank/DDBJ whole genome shotgun (WGS) entry which is preliminary data.</text>
</comment>
<protein>
    <submittedName>
        <fullName evidence="1">Uncharacterized protein</fullName>
    </submittedName>
</protein>
<organism evidence="1 2">
    <name type="scientific">Candidatus Obscuribacter phosphatis</name>
    <dbReference type="NCBI Taxonomy" id="1906157"/>
    <lineage>
        <taxon>Bacteria</taxon>
        <taxon>Bacillati</taxon>
        <taxon>Candidatus Melainabacteria</taxon>
        <taxon>Candidatus Obscuribacterales</taxon>
        <taxon>Candidatus Obscuribacteraceae</taxon>
        <taxon>Candidatus Obscuribacter</taxon>
    </lineage>
</organism>
<proteinExistence type="predicted"/>
<evidence type="ECO:0000313" key="1">
    <source>
        <dbReference type="EMBL" id="MBN8659805.1"/>
    </source>
</evidence>
<dbReference type="AlphaFoldDB" id="A0A8J7PHG0"/>
<sequence length="200" mass="22702">MYSVSPSVKPNLEIVKPPLSEQSQTVDKLEQLLGKIFNDEIEHAISRERAEIQPKISVPSNSLLDFSVENFVIEETAEESELIESNSWKSIIEADDIPDYKHEISALNDVIASQRRELITLRNVLKITNDEIRLLKLDLADKTDEIAALPELIKAPLLEELEIEKVAHQATASHLIETQNKVSVLEKTFWYRLGKFLGLC</sequence>